<dbReference type="AlphaFoldDB" id="A0A231UUI1"/>
<dbReference type="SUPFAM" id="SSF53335">
    <property type="entry name" value="S-adenosyl-L-methionine-dependent methyltransferases"/>
    <property type="match status" value="1"/>
</dbReference>
<accession>A0A231UUI1</accession>
<dbReference type="PROSITE" id="PS00092">
    <property type="entry name" value="N6_MTASE"/>
    <property type="match status" value="1"/>
</dbReference>
<evidence type="ECO:0000256" key="1">
    <source>
        <dbReference type="ARBA" id="ARBA00022603"/>
    </source>
</evidence>
<dbReference type="InterPro" id="IPR050210">
    <property type="entry name" value="tRNA_Adenine-N(6)_MTase"/>
</dbReference>
<dbReference type="GO" id="GO:0032259">
    <property type="term" value="P:methylation"/>
    <property type="evidence" value="ECO:0007669"/>
    <property type="project" value="UniProtKB-KW"/>
</dbReference>
<dbReference type="GO" id="GO:0008170">
    <property type="term" value="F:N-methyltransferase activity"/>
    <property type="evidence" value="ECO:0007669"/>
    <property type="project" value="UniProtKB-ARBA"/>
</dbReference>
<name>A0A231UUI1_9HYPH</name>
<evidence type="ECO:0000259" key="3">
    <source>
        <dbReference type="Pfam" id="PF05175"/>
    </source>
</evidence>
<dbReference type="InterPro" id="IPR029063">
    <property type="entry name" value="SAM-dependent_MTases_sf"/>
</dbReference>
<dbReference type="PANTHER" id="PTHR47739">
    <property type="entry name" value="TRNA1(VAL) (ADENINE(37)-N6)-METHYLTRANSFERASE"/>
    <property type="match status" value="1"/>
</dbReference>
<evidence type="ECO:0000256" key="2">
    <source>
        <dbReference type="ARBA" id="ARBA00022691"/>
    </source>
</evidence>
<dbReference type="EMBL" id="NBYO01000003">
    <property type="protein sequence ID" value="OXS99569.1"/>
    <property type="molecule type" value="Genomic_DNA"/>
</dbReference>
<dbReference type="InterPro" id="IPR002052">
    <property type="entry name" value="DNA_methylase_N6_adenine_CS"/>
</dbReference>
<proteinExistence type="predicted"/>
<dbReference type="RefSeq" id="WP_094078346.1">
    <property type="nucleotide sequence ID" value="NZ_NBYO01000003.1"/>
</dbReference>
<dbReference type="InterPro" id="IPR007848">
    <property type="entry name" value="Small_mtfrase_dom"/>
</dbReference>
<feature type="domain" description="Methyltransferase small" evidence="3">
    <location>
        <begin position="36"/>
        <end position="140"/>
    </location>
</feature>
<dbReference type="Pfam" id="PF05175">
    <property type="entry name" value="MTS"/>
    <property type="match status" value="1"/>
</dbReference>
<evidence type="ECO:0000313" key="5">
    <source>
        <dbReference type="Proteomes" id="UP000215405"/>
    </source>
</evidence>
<keyword evidence="2" id="KW-0949">S-adenosyl-L-methionine</keyword>
<dbReference type="Gene3D" id="3.40.50.150">
    <property type="entry name" value="Vaccinia Virus protein VP39"/>
    <property type="match status" value="1"/>
</dbReference>
<dbReference type="Proteomes" id="UP000215405">
    <property type="component" value="Unassembled WGS sequence"/>
</dbReference>
<sequence length="266" mass="28279">MTTDAGTGTTLDAFHRGRFHLVQPKKRGHRAGLDAMLLASALPRTFRGKTVDLGAGSGAAGLAVLSRCPAAETVLVENAPPMIACAEATLAHPENKELAARATLIPANVAAPAQHRRDAGLTDNSADAVILNPPFNDPRDRSTTDPLRRDAHVMTETLLEDWLRTAAAVARAGAWCALICRPRHLDEALGAMRGRFGGLVLRFVQPRAATPAIRLIMRGRRNDRAPLTVHPPLVLHGDDGSAFTSEANALINGEADFFPDGPALPL</sequence>
<keyword evidence="5" id="KW-1185">Reference proteome</keyword>
<dbReference type="GO" id="GO:0003676">
    <property type="term" value="F:nucleic acid binding"/>
    <property type="evidence" value="ECO:0007669"/>
    <property type="project" value="InterPro"/>
</dbReference>
<gene>
    <name evidence="4" type="ORF">B7H23_15680</name>
</gene>
<dbReference type="PANTHER" id="PTHR47739:SF1">
    <property type="entry name" value="TRNA1(VAL) (ADENINE(37)-N6)-METHYLTRANSFERASE"/>
    <property type="match status" value="1"/>
</dbReference>
<comment type="caution">
    <text evidence="4">The sequence shown here is derived from an EMBL/GenBank/DDBJ whole genome shotgun (WGS) entry which is preliminary data.</text>
</comment>
<keyword evidence="1" id="KW-0808">Transferase</keyword>
<organism evidence="4 5">
    <name type="scientific">Notoacmeibacter marinus</name>
    <dbReference type="NCBI Taxonomy" id="1876515"/>
    <lineage>
        <taxon>Bacteria</taxon>
        <taxon>Pseudomonadati</taxon>
        <taxon>Pseudomonadota</taxon>
        <taxon>Alphaproteobacteria</taxon>
        <taxon>Hyphomicrobiales</taxon>
        <taxon>Notoacmeibacteraceae</taxon>
        <taxon>Notoacmeibacter</taxon>
    </lineage>
</organism>
<dbReference type="OrthoDB" id="5489421at2"/>
<evidence type="ECO:0000313" key="4">
    <source>
        <dbReference type="EMBL" id="OXS99569.1"/>
    </source>
</evidence>
<reference evidence="5" key="1">
    <citation type="journal article" date="2017" name="Int. J. Syst. Evol. Microbiol.">
        <title>Notoacmeibacter marinus gen. nov., sp. nov., isolated from the gut of a limpet and proposal of Notoacmeibacteraceae fam. nov. in the order Rhizobiales of the class Alphaproteobacteria.</title>
        <authorList>
            <person name="Huang Z."/>
            <person name="Guo F."/>
            <person name="Lai Q."/>
        </authorList>
    </citation>
    <scope>NUCLEOTIDE SEQUENCE [LARGE SCALE GENOMIC DNA]</scope>
    <source>
        <strain evidence="5">XMTR2A4</strain>
    </source>
</reference>
<protein>
    <recommendedName>
        <fullName evidence="3">Methyltransferase small domain-containing protein</fullName>
    </recommendedName>
</protein>
<dbReference type="GO" id="GO:0008757">
    <property type="term" value="F:S-adenosylmethionine-dependent methyltransferase activity"/>
    <property type="evidence" value="ECO:0007669"/>
    <property type="project" value="UniProtKB-ARBA"/>
</dbReference>
<keyword evidence="1" id="KW-0489">Methyltransferase</keyword>